<evidence type="ECO:0000259" key="16">
    <source>
        <dbReference type="PROSITE" id="PS50929"/>
    </source>
</evidence>
<dbReference type="PROSITE" id="PS50893">
    <property type="entry name" value="ABC_TRANSPORTER_2"/>
    <property type="match status" value="1"/>
</dbReference>
<dbReference type="Gene3D" id="2.40.10.10">
    <property type="entry name" value="Trypsin-like serine proteases"/>
    <property type="match status" value="1"/>
</dbReference>
<evidence type="ECO:0000256" key="12">
    <source>
        <dbReference type="SAM" id="MobiDB-lite"/>
    </source>
</evidence>
<feature type="coiled-coil region" evidence="11">
    <location>
        <begin position="884"/>
        <end position="911"/>
    </location>
</feature>
<feature type="region of interest" description="Disordered" evidence="12">
    <location>
        <begin position="605"/>
        <end position="663"/>
    </location>
</feature>
<dbReference type="Pfam" id="PF00664">
    <property type="entry name" value="ABC_membrane"/>
    <property type="match status" value="1"/>
</dbReference>
<evidence type="ECO:0000256" key="6">
    <source>
        <dbReference type="ARBA" id="ARBA00022989"/>
    </source>
</evidence>
<feature type="compositionally biased region" description="Low complexity" evidence="12">
    <location>
        <begin position="623"/>
        <end position="647"/>
    </location>
</feature>
<keyword evidence="10" id="KW-0378">Hydrolase</keyword>
<keyword evidence="3 13" id="KW-0812">Transmembrane</keyword>
<evidence type="ECO:0000256" key="11">
    <source>
        <dbReference type="SAM" id="Coils"/>
    </source>
</evidence>
<evidence type="ECO:0000313" key="18">
    <source>
        <dbReference type="Proteomes" id="UP001165121"/>
    </source>
</evidence>
<feature type="compositionally biased region" description="Basic and acidic residues" evidence="12">
    <location>
        <begin position="648"/>
        <end position="660"/>
    </location>
</feature>
<organism evidence="17 18">
    <name type="scientific">Phytophthora fragariaefolia</name>
    <dbReference type="NCBI Taxonomy" id="1490495"/>
    <lineage>
        <taxon>Eukaryota</taxon>
        <taxon>Sar</taxon>
        <taxon>Stramenopiles</taxon>
        <taxon>Oomycota</taxon>
        <taxon>Peronosporomycetes</taxon>
        <taxon>Peronosporales</taxon>
        <taxon>Peronosporaceae</taxon>
        <taxon>Phytophthora</taxon>
    </lineage>
</organism>
<feature type="region of interest" description="Disordered" evidence="12">
    <location>
        <begin position="284"/>
        <end position="368"/>
    </location>
</feature>
<keyword evidence="8 13" id="KW-0472">Membrane</keyword>
<dbReference type="PROSITE" id="PS00211">
    <property type="entry name" value="ABC_TRANSPORTER_1"/>
    <property type="match status" value="1"/>
</dbReference>
<dbReference type="Gene3D" id="1.20.1560.10">
    <property type="entry name" value="ABC transporter type 1, transmembrane domain"/>
    <property type="match status" value="1"/>
</dbReference>
<dbReference type="GO" id="GO:0140359">
    <property type="term" value="F:ABC-type transporter activity"/>
    <property type="evidence" value="ECO:0007669"/>
    <property type="project" value="InterPro"/>
</dbReference>
<dbReference type="PANTHER" id="PTHR24221">
    <property type="entry name" value="ATP-BINDING CASSETTE SUB-FAMILY B"/>
    <property type="match status" value="1"/>
</dbReference>
<keyword evidence="11" id="KW-0175">Coiled coil</keyword>
<dbReference type="InterPro" id="IPR009003">
    <property type="entry name" value="Peptidase_S1_PA"/>
</dbReference>
<feature type="compositionally biased region" description="Basic and acidic residues" evidence="12">
    <location>
        <begin position="1983"/>
        <end position="1997"/>
    </location>
</feature>
<dbReference type="SMART" id="SM00020">
    <property type="entry name" value="Tryp_SPc"/>
    <property type="match status" value="1"/>
</dbReference>
<dbReference type="GO" id="GO:0005524">
    <property type="term" value="F:ATP binding"/>
    <property type="evidence" value="ECO:0007669"/>
    <property type="project" value="UniProtKB-KW"/>
</dbReference>
<dbReference type="GO" id="GO:0016020">
    <property type="term" value="C:membrane"/>
    <property type="evidence" value="ECO:0007669"/>
    <property type="project" value="UniProtKB-SubCell"/>
</dbReference>
<keyword evidence="6 13" id="KW-1133">Transmembrane helix</keyword>
<keyword evidence="10" id="KW-0645">Protease</keyword>
<feature type="transmembrane region" description="Helical" evidence="13">
    <location>
        <begin position="2349"/>
        <end position="2368"/>
    </location>
</feature>
<comment type="caution">
    <text evidence="17">The sequence shown here is derived from an EMBL/GenBank/DDBJ whole genome shotgun (WGS) entry which is preliminary data.</text>
</comment>
<feature type="domain" description="ABC transmembrane type-1" evidence="16">
    <location>
        <begin position="2216"/>
        <end position="2499"/>
    </location>
</feature>
<evidence type="ECO:0000256" key="5">
    <source>
        <dbReference type="ARBA" id="ARBA00022840"/>
    </source>
</evidence>
<reference evidence="17" key="1">
    <citation type="submission" date="2023-04" db="EMBL/GenBank/DDBJ databases">
        <title>Phytophthora fragariaefolia NBRC 109709.</title>
        <authorList>
            <person name="Ichikawa N."/>
            <person name="Sato H."/>
            <person name="Tonouchi N."/>
        </authorList>
    </citation>
    <scope>NUCLEOTIDE SEQUENCE</scope>
    <source>
        <strain evidence="17">NBRC 109709</strain>
    </source>
</reference>
<feature type="compositionally biased region" description="Low complexity" evidence="12">
    <location>
        <begin position="287"/>
        <end position="306"/>
    </location>
</feature>
<dbReference type="CDD" id="cd00190">
    <property type="entry name" value="Tryp_SPc"/>
    <property type="match status" value="1"/>
</dbReference>
<dbReference type="PROSITE" id="PS50240">
    <property type="entry name" value="TRYPSIN_DOM"/>
    <property type="match status" value="1"/>
</dbReference>
<feature type="transmembrane region" description="Helical" evidence="13">
    <location>
        <begin position="2069"/>
        <end position="2088"/>
    </location>
</feature>
<dbReference type="InterPro" id="IPR011527">
    <property type="entry name" value="ABC1_TM_dom"/>
</dbReference>
<dbReference type="PANTHER" id="PTHR24221:SF503">
    <property type="entry name" value="MITOCHONDRIAL POTASSIUM CHANNEL ATP-BINDING SUBUNIT"/>
    <property type="match status" value="1"/>
</dbReference>
<evidence type="ECO:0000256" key="1">
    <source>
        <dbReference type="ARBA" id="ARBA00004141"/>
    </source>
</evidence>
<evidence type="ECO:0000256" key="8">
    <source>
        <dbReference type="ARBA" id="ARBA00023136"/>
    </source>
</evidence>
<dbReference type="EMBL" id="BSXT01001878">
    <property type="protein sequence ID" value="GMF45721.1"/>
    <property type="molecule type" value="Genomic_DNA"/>
</dbReference>
<feature type="region of interest" description="Disordered" evidence="12">
    <location>
        <begin position="1404"/>
        <end position="1424"/>
    </location>
</feature>
<feature type="transmembrane region" description="Helical" evidence="13">
    <location>
        <begin position="2022"/>
        <end position="2049"/>
    </location>
</feature>
<evidence type="ECO:0000256" key="10">
    <source>
        <dbReference type="RuleBase" id="RU363034"/>
    </source>
</evidence>
<dbReference type="SUPFAM" id="SSF52540">
    <property type="entry name" value="P-loop containing nucleoside triphosphate hydrolases"/>
    <property type="match status" value="1"/>
</dbReference>
<feature type="domain" description="Peptidase S1" evidence="14">
    <location>
        <begin position="49"/>
        <end position="275"/>
    </location>
</feature>
<protein>
    <submittedName>
        <fullName evidence="17">Unnamed protein product</fullName>
    </submittedName>
</protein>
<dbReference type="InterPro" id="IPR039421">
    <property type="entry name" value="Type_1_exporter"/>
</dbReference>
<feature type="region of interest" description="Disordered" evidence="12">
    <location>
        <begin position="1965"/>
        <end position="2013"/>
    </location>
</feature>
<dbReference type="Proteomes" id="UP001165121">
    <property type="component" value="Unassembled WGS sequence"/>
</dbReference>
<feature type="region of interest" description="Disordered" evidence="12">
    <location>
        <begin position="1649"/>
        <end position="1711"/>
    </location>
</feature>
<dbReference type="InterPro" id="IPR003439">
    <property type="entry name" value="ABC_transporter-like_ATP-bd"/>
</dbReference>
<dbReference type="InterPro" id="IPR033116">
    <property type="entry name" value="TRYPSIN_SER"/>
</dbReference>
<dbReference type="SUPFAM" id="SSF90123">
    <property type="entry name" value="ABC transporter transmembrane region"/>
    <property type="match status" value="1"/>
</dbReference>
<evidence type="ECO:0000256" key="13">
    <source>
        <dbReference type="SAM" id="Phobius"/>
    </source>
</evidence>
<keyword evidence="2" id="KW-0813">Transport</keyword>
<dbReference type="Pfam" id="PF19432">
    <property type="entry name" value="RME-8_N"/>
    <property type="match status" value="1"/>
</dbReference>
<keyword evidence="10" id="KW-0720">Serine protease</keyword>
<evidence type="ECO:0000259" key="14">
    <source>
        <dbReference type="PROSITE" id="PS50240"/>
    </source>
</evidence>
<dbReference type="OrthoDB" id="6500128at2759"/>
<evidence type="ECO:0000256" key="7">
    <source>
        <dbReference type="ARBA" id="ARBA00023026"/>
    </source>
</evidence>
<dbReference type="SMART" id="SM00382">
    <property type="entry name" value="AAA"/>
    <property type="match status" value="1"/>
</dbReference>
<dbReference type="InterPro" id="IPR001254">
    <property type="entry name" value="Trypsin_dom"/>
</dbReference>
<proteinExistence type="predicted"/>
<feature type="transmembrane region" description="Helical" evidence="13">
    <location>
        <begin position="2321"/>
        <end position="2343"/>
    </location>
</feature>
<dbReference type="Pfam" id="PF00005">
    <property type="entry name" value="ABC_tran"/>
    <property type="match status" value="1"/>
</dbReference>
<evidence type="ECO:0000313" key="17">
    <source>
        <dbReference type="EMBL" id="GMF45721.1"/>
    </source>
</evidence>
<keyword evidence="18" id="KW-1185">Reference proteome</keyword>
<feature type="compositionally biased region" description="Polar residues" evidence="12">
    <location>
        <begin position="1701"/>
        <end position="1710"/>
    </location>
</feature>
<dbReference type="GO" id="GO:0004252">
    <property type="term" value="F:serine-type endopeptidase activity"/>
    <property type="evidence" value="ECO:0007669"/>
    <property type="project" value="InterPro"/>
</dbReference>
<dbReference type="FunFam" id="3.40.50.300:FF:000604">
    <property type="entry name" value="ABC transporter B family member 28"/>
    <property type="match status" value="1"/>
</dbReference>
<feature type="compositionally biased region" description="Acidic residues" evidence="12">
    <location>
        <begin position="312"/>
        <end position="322"/>
    </location>
</feature>
<dbReference type="GO" id="GO:0006508">
    <property type="term" value="P:proteolysis"/>
    <property type="evidence" value="ECO:0007669"/>
    <property type="project" value="UniProtKB-KW"/>
</dbReference>
<keyword evidence="7" id="KW-0843">Virulence</keyword>
<feature type="region of interest" description="Disordered" evidence="12">
    <location>
        <begin position="387"/>
        <end position="502"/>
    </location>
</feature>
<dbReference type="PROSITE" id="PS50929">
    <property type="entry name" value="ABC_TM1F"/>
    <property type="match status" value="1"/>
</dbReference>
<dbReference type="InterPro" id="IPR003593">
    <property type="entry name" value="AAA+_ATPase"/>
</dbReference>
<dbReference type="InterPro" id="IPR045802">
    <property type="entry name" value="GRV2/DNAJC13_N"/>
</dbReference>
<dbReference type="Gene3D" id="3.40.50.300">
    <property type="entry name" value="P-loop containing nucleotide triphosphate hydrolases"/>
    <property type="match status" value="1"/>
</dbReference>
<feature type="region of interest" description="Disordered" evidence="12">
    <location>
        <begin position="1895"/>
        <end position="1919"/>
    </location>
</feature>
<dbReference type="InterPro" id="IPR018114">
    <property type="entry name" value="TRYPSIN_HIS"/>
</dbReference>
<name>A0A9W6XUS3_9STRA</name>
<feature type="transmembrane region" description="Helical" evidence="13">
    <location>
        <begin position="2472"/>
        <end position="2497"/>
    </location>
</feature>
<dbReference type="InterPro" id="IPR036640">
    <property type="entry name" value="ABC1_TM_sf"/>
</dbReference>
<dbReference type="InterPro" id="IPR027417">
    <property type="entry name" value="P-loop_NTPase"/>
</dbReference>
<comment type="subcellular location">
    <subcellularLocation>
        <location evidence="1">Membrane</location>
        <topology evidence="1">Multi-pass membrane protein</topology>
    </subcellularLocation>
</comment>
<feature type="compositionally biased region" description="Low complexity" evidence="12">
    <location>
        <begin position="437"/>
        <end position="446"/>
    </location>
</feature>
<dbReference type="FunFam" id="1.20.1560.10:FF:000142">
    <property type="entry name" value="ATP-binding Cassette (ABC) Superfamily"/>
    <property type="match status" value="1"/>
</dbReference>
<keyword evidence="5" id="KW-0067">ATP-binding</keyword>
<feature type="compositionally biased region" description="Low complexity" evidence="12">
    <location>
        <begin position="814"/>
        <end position="828"/>
    </location>
</feature>
<dbReference type="GO" id="GO:0005737">
    <property type="term" value="C:cytoplasm"/>
    <property type="evidence" value="ECO:0007669"/>
    <property type="project" value="UniProtKB-ARBA"/>
</dbReference>
<feature type="domain" description="ABC transporter" evidence="15">
    <location>
        <begin position="2539"/>
        <end position="2775"/>
    </location>
</feature>
<dbReference type="InterPro" id="IPR017871">
    <property type="entry name" value="ABC_transporter-like_CS"/>
</dbReference>
<evidence type="ECO:0000256" key="3">
    <source>
        <dbReference type="ARBA" id="ARBA00022692"/>
    </source>
</evidence>
<feature type="transmembrane region" description="Helical" evidence="13">
    <location>
        <begin position="2095"/>
        <end position="2116"/>
    </location>
</feature>
<dbReference type="InterPro" id="IPR001314">
    <property type="entry name" value="Peptidase_S1A"/>
</dbReference>
<dbReference type="PROSITE" id="PS00135">
    <property type="entry name" value="TRYPSIN_SER"/>
    <property type="match status" value="1"/>
</dbReference>
<keyword evidence="4" id="KW-0547">Nucleotide-binding</keyword>
<dbReference type="PROSITE" id="PS00134">
    <property type="entry name" value="TRYPSIN_HIS"/>
    <property type="match status" value="1"/>
</dbReference>
<evidence type="ECO:0000256" key="4">
    <source>
        <dbReference type="ARBA" id="ARBA00022741"/>
    </source>
</evidence>
<feature type="region of interest" description="Disordered" evidence="12">
    <location>
        <begin position="773"/>
        <end position="830"/>
    </location>
</feature>
<sequence>MKVVQIIAAATTIASLSTSAYGYSFSDVAKEDTTVEKSTGLTTNEENRIYGGSEANVDKYPFLASLRDTLFEMTMCGGTLIAPQYILTAGHCIKTNEMKMMATFGTNDSMGDASGAAISVPIIEGFRHPLYKKKEHLYDIGLLKLKKPVKRKMAKLCARDGSDNKVGTMGTVVGWGKTETSGELGSPVLKELTLPIISNAECGKFKKYVGRVTEGMLCAGTGNGEDTCNGDSGGPLIVDNDIIVGCVSWGSKCGQQAGIYTRLTYVMDYIEDILAGGDGSKFNVTTSSSGSEEVSLPSSEEGSSSDATKDEESSESASEDTETPATKASKKPSSKSPVVLDDSETGSDNSESGSEDLQVDSDVGSGSGSIDMAWLLKALGGSGSTDLSWLFGSGSDIGSEVGSTAASESGSEDTVLVKGKTKPTKATKAPVVEDESASASESGSEDTVLVKGKSKATKSLAEDSPYQQTSFEDESASESASTSGSESEAELGTSKHNRGHAIPDGYRLHEKLRHGAGRLRAAEERAARRAVAAAAQRVPDGAGGGAAHLLRLVPARGGTLVELQLLPSCSRCNCCSRCPLLFVVLCYCVIVLLCVCQCYWSPAASACGRRPEPAQQRRGRGRQGAPALRRGARPAAGPDAAGAAQQCARHDGAHPHELPPRDPLAGALQAVRQVLAQALPHVPLPTAPQARAVGAGDAGAHAAALSGLRGRRQSCGSERGRQPTQLWRRRGLRGAALAAGAVRSCGGDGRAAASIGGGAGGGAQALPLDARVEEGGDGYDHVRTSGGGADERPTMRSARTLPHFPFDFEQPRRTSIATSNASTASGSSETKRNRVMALAYNAMNLGGGSFERWLRDARGQGEHWREIIEAVRRTHESPELVWRASMRAELRQALQAEIDNLERRRRNAVEDDFSLFGEQIPRWDHEMFYVEYPSLHDELIVKDYFVEYLIPRIADLTTTYEIAEPVLLAWHLSDQLAIEHDEKWALLCVRCLRLVIRRHAMLFHGKLPTQHILLLLNDHINHSLAFVRECFLLLNTAIITTQNVPSESFNQLCTAVARAIVNVLTEPVLLATLSTLLESEEAADPNDPIRRTEPEEETVSVVNDRDAFIRAGVSLLLAITQRAKFVLRVVRPKRIFLCRLLAVETLDHVTITRLLLVLKQLALLDYNGDYSSSNEISVVSNRLLSASSPSRHSSSASSHTSSTADSNWRSLTLVYVLLASCDPKGMGMCVAAAEFLKECSALSPNHRGAAGSKGTNLKSSFNELNDLLNEALGFGGCGMGRLLSSASAEIFAETFNASQKRAADVNWGRKQRVRLYRYLKHKYLSSGESSGPSTSWNTFVDDDMDQRYEDDDIFIGNIFLRSYIEGDGEFLNDWTPEMYSELINALFEELVLLGRRKSGYVGTGSVGPLPSPPQQPSLSQPSISSGSSCAAEPWEVQVLILKALARLVPSHCAEVKIKSDYYDSLLAPLRRSMLSEVDQVRGILSLELFVALISVPETRGVNTAACRMFLEEKGLKVVAEALERMRSPAFQQMLQTVDVFVPRRRSNPGTQNMARVLLYRSTDVLSLLANQHEAGVQAIRKNPEVVTALLGLASRPTITQYADIDAASVCLSCLGGLCHHDELRTLVVAAGGLLSLIDTVAFCPAEEFEKSPTVESQETDYISESDASDGDDIEAGLTKEGGNPIEEVASIGPTNKRSKSDSNTNISNSAPEEIQRVPSRFFGAIRSAALVLRACLGPKNAPTPSLPTQLQTTEDISTATLIWTVSMRQRLQKCVSAELTKVKTAAAAKTWPHWDPEHFVAADSYRYQYQELADVLVMHDVYLAKFVATPVEDLDLGDIDMASFSEALLISIQSHENVLRILQERGSSDPTKEAAIRLMRQAMDKLVSKHPQHNLEVDASRGVPLSDGSPAVSPTAPNMFSPETLAAVNSFSPTDDRDWDITRIERCSSSGIEDLTVAQVSVDMTQQSPKEGTPLLANGSEQLEAKEKKNTYSRWRDDDVDDSGIDDPLSPKRRRKSAQRQMLCMQFSLLLLLAWDLSSLLFVCSFSLGGSAFARLGWLLDVNQTQWRFWGLPVWATVIKSVLFLLATRWPDARVVTWVVNVFCLAFLGVLAVDAFKLDAISRLDEEKQALVDANVANSLPLIFTVLEVVNLSYLLDSIRTPPPAESDALPQVAADKPAEAPKPRGISFVKLVYILKPYFWPHGFTNKLRAASTYLVLILSKLANLAAPLFMASATNSLVAKDVGGAIRDIAIFSGLTLVSKLFKEMQSLIYLKVKQTAYIELATLTYEHVQSLSYDWHVQKKLGDVLRSMDRGVESANSVVSYVFLYLIPTLAESVVVIVIFAMHFELAGLSFVAFSSLVVYAYLTIKITLWRKKYREASMRHDNEYHDKATDALLNYETIKYFGNERYEIDEYSKVIEKYQRYSVSVQASLSVLNGSQSIIIQATVLAALALAAPHVVSEDSGRRIDIGAFIAISVYLTNLFAPLFFLGGIYNMVINSVVDMKKLSELLSVEPDIVDSPDAVQLGICKYDSENGIDVVFRHVSFHYPSQPVNTGVKDLNFTIPRGTTTALVGETGAGKTTISRLLFRFYECNAGKILVNHHNIATVTQQSLRQTIGIVPQDTVLFNDTILRNIKYGNLNATFDQVVEAAKAARIYDFIMKLPDQWNTKVGERGLKLSGGEKQRVAIARTLLKDPPFVILDEATSALDTVTEQEIQAALNRLKANRTMLVIAHRLSTIRNAHQIIVMQHGVIAERGTHDELLAHSDSIYRGMWDAQRKHEGDGSARSVQEE</sequence>
<dbReference type="CDD" id="cd18560">
    <property type="entry name" value="ABC_6TM_ATM1_ABCB7_HMT1_ABCB6"/>
    <property type="match status" value="1"/>
</dbReference>
<dbReference type="SUPFAM" id="SSF50494">
    <property type="entry name" value="Trypsin-like serine proteases"/>
    <property type="match status" value="1"/>
</dbReference>
<evidence type="ECO:0000259" key="15">
    <source>
        <dbReference type="PROSITE" id="PS50893"/>
    </source>
</evidence>
<feature type="compositionally biased region" description="Low complexity" evidence="12">
    <location>
        <begin position="477"/>
        <end position="494"/>
    </location>
</feature>
<dbReference type="PRINTS" id="PR00722">
    <property type="entry name" value="CHYMOTRYPSIN"/>
</dbReference>
<keyword evidence="9" id="KW-1015">Disulfide bond</keyword>
<feature type="compositionally biased region" description="Acidic residues" evidence="12">
    <location>
        <begin position="1657"/>
        <end position="1674"/>
    </location>
</feature>
<accession>A0A9W6XUS3</accession>
<dbReference type="GO" id="GO:0016887">
    <property type="term" value="F:ATP hydrolysis activity"/>
    <property type="evidence" value="ECO:0007669"/>
    <property type="project" value="InterPro"/>
</dbReference>
<dbReference type="Pfam" id="PF00089">
    <property type="entry name" value="Trypsin"/>
    <property type="match status" value="1"/>
</dbReference>
<evidence type="ECO:0000256" key="9">
    <source>
        <dbReference type="ARBA" id="ARBA00023157"/>
    </source>
</evidence>
<feature type="compositionally biased region" description="Basic and acidic residues" evidence="12">
    <location>
        <begin position="773"/>
        <end position="794"/>
    </location>
</feature>
<gene>
    <name evidence="17" type="ORF">Pfra01_001650300</name>
</gene>
<evidence type="ECO:0000256" key="2">
    <source>
        <dbReference type="ARBA" id="ARBA00022448"/>
    </source>
</evidence>
<dbReference type="InterPro" id="IPR043504">
    <property type="entry name" value="Peptidase_S1_PA_chymotrypsin"/>
</dbReference>